<keyword evidence="3" id="KW-1185">Reference proteome</keyword>
<organism evidence="2 3">
    <name type="scientific">Ogataea philodendri</name>
    <dbReference type="NCBI Taxonomy" id="1378263"/>
    <lineage>
        <taxon>Eukaryota</taxon>
        <taxon>Fungi</taxon>
        <taxon>Dikarya</taxon>
        <taxon>Ascomycota</taxon>
        <taxon>Saccharomycotina</taxon>
        <taxon>Pichiomycetes</taxon>
        <taxon>Pichiales</taxon>
        <taxon>Pichiaceae</taxon>
        <taxon>Ogataea</taxon>
    </lineage>
</organism>
<comment type="caution">
    <text evidence="2">The sequence shown here is derived from an EMBL/GenBank/DDBJ whole genome shotgun (WGS) entry which is preliminary data.</text>
</comment>
<dbReference type="RefSeq" id="XP_046059641.1">
    <property type="nucleotide sequence ID" value="XM_046207025.1"/>
</dbReference>
<reference evidence="2" key="2">
    <citation type="submission" date="2021-01" db="EMBL/GenBank/DDBJ databases">
        <authorList>
            <person name="Schikora-Tamarit M.A."/>
        </authorList>
    </citation>
    <scope>NUCLEOTIDE SEQUENCE</scope>
    <source>
        <strain evidence="2">CBS6075</strain>
    </source>
</reference>
<sequence length="248" mass="28991">MSKDAHSNFHANLLAANQLADAQRVVVINCFHGATLNNVYFSSEPRGNPLDDSQAHVEEQEEPLGMFKHVHQWDHSRKRQKSETHAEEFVEEVRQPELPSVHMNFPNPSPVTFEPKATSINVVEPDMDETQLRMLLREEKEVYFRHTGGQLMENDPLFYFNDTWLPKLVRENKYRLIHFQYKPQELIIDRQSEIHHKCSPVNNPYAVVTYAQCTQCSMLLQYKGKRNPRKNDGNALTHVKRHEKKGYN</sequence>
<proteinExistence type="predicted"/>
<feature type="region of interest" description="Disordered" evidence="1">
    <location>
        <begin position="227"/>
        <end position="248"/>
    </location>
</feature>
<reference evidence="2" key="1">
    <citation type="journal article" date="2021" name="Open Biol.">
        <title>Shared evolutionary footprints suggest mitochondrial oxidative damage underlies multiple complex I losses in fungi.</title>
        <authorList>
            <person name="Schikora-Tamarit M.A."/>
            <person name="Marcet-Houben M."/>
            <person name="Nosek J."/>
            <person name="Gabaldon T."/>
        </authorList>
    </citation>
    <scope>NUCLEOTIDE SEQUENCE</scope>
    <source>
        <strain evidence="2">CBS6075</strain>
    </source>
</reference>
<evidence type="ECO:0000313" key="2">
    <source>
        <dbReference type="EMBL" id="KAH3662552.1"/>
    </source>
</evidence>
<name>A0A9P8NZQ4_9ASCO</name>
<evidence type="ECO:0000256" key="1">
    <source>
        <dbReference type="SAM" id="MobiDB-lite"/>
    </source>
</evidence>
<dbReference type="EMBL" id="JAEUBE010000378">
    <property type="protein sequence ID" value="KAH3662552.1"/>
    <property type="molecule type" value="Genomic_DNA"/>
</dbReference>
<dbReference type="AlphaFoldDB" id="A0A9P8NZQ4"/>
<feature type="compositionally biased region" description="Basic residues" evidence="1">
    <location>
        <begin position="238"/>
        <end position="248"/>
    </location>
</feature>
<accession>A0A9P8NZQ4</accession>
<dbReference type="OrthoDB" id="3985886at2759"/>
<dbReference type="Proteomes" id="UP000769157">
    <property type="component" value="Unassembled WGS sequence"/>
</dbReference>
<gene>
    <name evidence="2" type="ORF">OGAPHI_005804</name>
</gene>
<evidence type="ECO:0000313" key="3">
    <source>
        <dbReference type="Proteomes" id="UP000769157"/>
    </source>
</evidence>
<dbReference type="GeneID" id="70237768"/>
<protein>
    <submittedName>
        <fullName evidence="2">Uncharacterized protein</fullName>
    </submittedName>
</protein>